<dbReference type="PROSITE" id="PS50245">
    <property type="entry name" value="CAP_GLY_2"/>
    <property type="match status" value="2"/>
</dbReference>
<feature type="coiled-coil region" evidence="7">
    <location>
        <begin position="345"/>
        <end position="372"/>
    </location>
</feature>
<feature type="region of interest" description="Disordered" evidence="8">
    <location>
        <begin position="1"/>
        <end position="57"/>
    </location>
</feature>
<dbReference type="FunFam" id="2.30.30.190:FF:000001">
    <property type="entry name" value="Putative CAP-Gly domain-containing linker protein 1"/>
    <property type="match status" value="1"/>
</dbReference>
<evidence type="ECO:0000256" key="5">
    <source>
        <dbReference type="ARBA" id="ARBA00023054"/>
    </source>
</evidence>
<dbReference type="Proteomes" id="UP000694400">
    <property type="component" value="Chromosome 20"/>
</dbReference>
<evidence type="ECO:0000313" key="11">
    <source>
        <dbReference type="Proteomes" id="UP000694400"/>
    </source>
</evidence>
<dbReference type="GO" id="GO:0005634">
    <property type="term" value="C:nucleus"/>
    <property type="evidence" value="ECO:0007669"/>
    <property type="project" value="TreeGrafter"/>
</dbReference>
<keyword evidence="5 7" id="KW-0175">Coiled coil</keyword>
<feature type="coiled-coil region" evidence="7">
    <location>
        <begin position="540"/>
        <end position="606"/>
    </location>
</feature>
<feature type="compositionally biased region" description="Basic and acidic residues" evidence="8">
    <location>
        <begin position="1016"/>
        <end position="1025"/>
    </location>
</feature>
<feature type="domain" description="CAP-Gly" evidence="9">
    <location>
        <begin position="230"/>
        <end position="272"/>
    </location>
</feature>
<feature type="compositionally biased region" description="Polar residues" evidence="8">
    <location>
        <begin position="1000"/>
        <end position="1015"/>
    </location>
</feature>
<evidence type="ECO:0000256" key="2">
    <source>
        <dbReference type="ARBA" id="ARBA00022490"/>
    </source>
</evidence>
<keyword evidence="2" id="KW-0963">Cytoplasm</keyword>
<evidence type="ECO:0000256" key="6">
    <source>
        <dbReference type="ARBA" id="ARBA00023212"/>
    </source>
</evidence>
<keyword evidence="6" id="KW-0206">Cytoskeleton</keyword>
<evidence type="ECO:0000313" key="10">
    <source>
        <dbReference type="Ensembl" id="ENSAPLP00020023174.1"/>
    </source>
</evidence>
<feature type="compositionally biased region" description="Low complexity" evidence="8">
    <location>
        <begin position="305"/>
        <end position="329"/>
    </location>
</feature>
<feature type="coiled-coil region" evidence="7">
    <location>
        <begin position="663"/>
        <end position="784"/>
    </location>
</feature>
<feature type="compositionally biased region" description="Low complexity" evidence="8">
    <location>
        <begin position="23"/>
        <end position="35"/>
    </location>
</feature>
<reference evidence="10" key="2">
    <citation type="submission" date="2025-08" db="UniProtKB">
        <authorList>
            <consortium name="Ensembl"/>
        </authorList>
    </citation>
    <scope>IDENTIFICATION</scope>
</reference>
<dbReference type="GO" id="GO:0005938">
    <property type="term" value="C:cell cortex"/>
    <property type="evidence" value="ECO:0007669"/>
    <property type="project" value="TreeGrafter"/>
</dbReference>
<dbReference type="Gene3D" id="2.30.30.190">
    <property type="entry name" value="CAP Gly-rich-like domain"/>
    <property type="match status" value="2"/>
</dbReference>
<feature type="domain" description="CAP-Gly" evidence="9">
    <location>
        <begin position="90"/>
        <end position="132"/>
    </location>
</feature>
<accession>A0A8B9TL24</accession>
<dbReference type="FunFam" id="2.30.30.190:FF:000002">
    <property type="entry name" value="CAP-Gly domain containing linker protein 1"/>
    <property type="match status" value="1"/>
</dbReference>
<dbReference type="GO" id="GO:0035371">
    <property type="term" value="C:microtubule plus-end"/>
    <property type="evidence" value="ECO:0007669"/>
    <property type="project" value="TreeGrafter"/>
</dbReference>
<comment type="subcellular location">
    <subcellularLocation>
        <location evidence="1">Cytoplasm</location>
        <location evidence="1">Cytoskeleton</location>
    </subcellularLocation>
</comment>
<dbReference type="InterPro" id="IPR036859">
    <property type="entry name" value="CAP-Gly_dom_sf"/>
</dbReference>
<feature type="compositionally biased region" description="Polar residues" evidence="8">
    <location>
        <begin position="44"/>
        <end position="54"/>
    </location>
</feature>
<evidence type="ECO:0000256" key="4">
    <source>
        <dbReference type="ARBA" id="ARBA00022737"/>
    </source>
</evidence>
<evidence type="ECO:0000259" key="9">
    <source>
        <dbReference type="PROSITE" id="PS50245"/>
    </source>
</evidence>
<feature type="region of interest" description="Disordered" evidence="8">
    <location>
        <begin position="997"/>
        <end position="1032"/>
    </location>
</feature>
<dbReference type="SUPFAM" id="SSF74924">
    <property type="entry name" value="Cap-Gly domain"/>
    <property type="match status" value="2"/>
</dbReference>
<feature type="region of interest" description="Disordered" evidence="8">
    <location>
        <begin position="134"/>
        <end position="153"/>
    </location>
</feature>
<keyword evidence="4" id="KW-0677">Repeat</keyword>
<proteinExistence type="predicted"/>
<feature type="coiled-coil region" evidence="7">
    <location>
        <begin position="917"/>
        <end position="944"/>
    </location>
</feature>
<feature type="coiled-coil region" evidence="7">
    <location>
        <begin position="834"/>
        <end position="875"/>
    </location>
</feature>
<feature type="coiled-coil region" evidence="7">
    <location>
        <begin position="398"/>
        <end position="485"/>
    </location>
</feature>
<evidence type="ECO:0000256" key="1">
    <source>
        <dbReference type="ARBA" id="ARBA00004245"/>
    </source>
</evidence>
<protein>
    <submittedName>
        <fullName evidence="10">CAP-Gly domain containing linker protein 2</fullName>
    </submittedName>
</protein>
<dbReference type="GO" id="GO:0031122">
    <property type="term" value="P:cytoplasmic microtubule organization"/>
    <property type="evidence" value="ECO:0007669"/>
    <property type="project" value="TreeGrafter"/>
</dbReference>
<dbReference type="InterPro" id="IPR000938">
    <property type="entry name" value="CAP-Gly_domain"/>
</dbReference>
<evidence type="ECO:0000256" key="3">
    <source>
        <dbReference type="ARBA" id="ARBA00022701"/>
    </source>
</evidence>
<organism evidence="10 11">
    <name type="scientific">Anas platyrhynchos</name>
    <name type="common">Mallard</name>
    <name type="synonym">Anas boschas</name>
    <dbReference type="NCBI Taxonomy" id="8839"/>
    <lineage>
        <taxon>Eukaryota</taxon>
        <taxon>Metazoa</taxon>
        <taxon>Chordata</taxon>
        <taxon>Craniata</taxon>
        <taxon>Vertebrata</taxon>
        <taxon>Euteleostomi</taxon>
        <taxon>Archelosauria</taxon>
        <taxon>Archosauria</taxon>
        <taxon>Dinosauria</taxon>
        <taxon>Saurischia</taxon>
        <taxon>Theropoda</taxon>
        <taxon>Coelurosauria</taxon>
        <taxon>Aves</taxon>
        <taxon>Neognathae</taxon>
        <taxon>Galloanserae</taxon>
        <taxon>Anseriformes</taxon>
        <taxon>Anatidae</taxon>
        <taxon>Anatinae</taxon>
        <taxon>Anas</taxon>
    </lineage>
</organism>
<evidence type="ECO:0000256" key="7">
    <source>
        <dbReference type="SAM" id="Coils"/>
    </source>
</evidence>
<dbReference type="AlphaFoldDB" id="A0A8B9TL24"/>
<dbReference type="Pfam" id="PF01302">
    <property type="entry name" value="CAP_GLY"/>
    <property type="match status" value="2"/>
</dbReference>
<dbReference type="Ensembl" id="ENSAPLT00020025018.1">
    <property type="protein sequence ID" value="ENSAPLP00020023174.1"/>
    <property type="gene ID" value="ENSAPLG00020016102.1"/>
</dbReference>
<keyword evidence="3" id="KW-0493">Microtubule</keyword>
<sequence length="1032" mass="115473">MLKPSGLKIPGRAGKHSSPVGRASGTTAAAVTTGSKEGSPLHKQGTTSTASAEKSGSKVAEVGDDFLGDFVVGERVWVNGVKPGVIQYLGETQFAPGQWAGVVLDDPVGKNDGSVGGVRYFECQPLQGIFTRPSKLTRQPVAEGSGSDAPSVDSLTAQNLSLHSGTATPPLSTRVIPLRESVLNSAMKTGNESGSNLSDSGSVKKGEKDLRLGDRVLVGGTKTGVVRYVGETDFAKGEWCGVELDEPLGKNDGAVAGTRYFQCPPKFGLFAPIHKVIRIGFPSTSPAKAKKSKRMAMGVSALTHSPSSSSISSVSSVASSVGGRPSRSGLLTETSSRYARKISGTTALQEALKEKQQHIEQLLAERDLERAEVAKATSHICEVEKEIAIMKAQHEQYVTEAEGNLQRARALVDGMQKEKIELLNQLEEEKRKVEDLQFRVEEESITKGDLETQTQLEHARIRELEQSLLFEKAQAEKLLRELEDTRLTTVAEKSRILQLEEELSLRRSEVDELRQCLRSSHQAEAPEHHLGLQSEALRLRDQLLSANKEHQKESSQLKEKYEKTLKKYQQEMEKLKAVNEKYSQEIVDLKHKVQQATNENMGLMDNWKSKLDTLASDHQKSLEDLKHKEIVELKAVVESIKMEHQLELENLKAKHDIETAVHIKEKESLKLKLQEAVDEVEKSNSDWKMQLETKSNQHLLELQDMKDKCRDAELRVHELEKLHSEYKDQTQAIAFLKEQISLAEKKMLDYETLQKTEAQSKQEIHRLQEKVLVLENKLQSMEALHPSQHANMIDTNDISEEKIRMKQTYGRYDTVLNMNKEISNLSSSPYPLLLLALENKCKIAEKKADSVLKEKKRLEGELEALTKKTHDASGQLVLISQELLKKERSLNELRALLLEANRHSPGPERDLSREVHKAEWRLKEQKLKDDIKGLREKLVVLDKEKSVTDQRRYSLIDPSSESEVIRLQHRLVSTEDVLRNALEQGHQMEKLMEAMRLSSEKAQTVGNSGSANGIHQQDKSHKQEVSSKQNVV</sequence>
<dbReference type="PANTHER" id="PTHR18916:SF10">
    <property type="entry name" value="CAP-GLY DOMAIN-CONTAINING LINKER PROTEIN 2"/>
    <property type="match status" value="1"/>
</dbReference>
<dbReference type="PROSITE" id="PS00845">
    <property type="entry name" value="CAP_GLY_1"/>
    <property type="match status" value="2"/>
</dbReference>
<dbReference type="PANTHER" id="PTHR18916">
    <property type="entry name" value="DYNACTIN 1-RELATED MICROTUBULE-BINDING"/>
    <property type="match status" value="1"/>
</dbReference>
<evidence type="ECO:0000256" key="8">
    <source>
        <dbReference type="SAM" id="MobiDB-lite"/>
    </source>
</evidence>
<feature type="region of interest" description="Disordered" evidence="8">
    <location>
        <begin position="285"/>
        <end position="330"/>
    </location>
</feature>
<reference evidence="10" key="1">
    <citation type="submission" date="2019-08" db="EMBL/GenBank/DDBJ databases">
        <title>Three high-quality genomes provides insights into domestication of ducks.</title>
        <authorList>
            <person name="Hou Z.C."/>
            <person name="Zhu F."/>
            <person name="Yin Z.T."/>
            <person name="Zhang F."/>
        </authorList>
    </citation>
    <scope>NUCLEOTIDE SEQUENCE [LARGE SCALE GENOMIC DNA]</scope>
</reference>
<dbReference type="SMART" id="SM01052">
    <property type="entry name" value="CAP_GLY"/>
    <property type="match status" value="2"/>
</dbReference>
<reference evidence="10" key="3">
    <citation type="submission" date="2025-09" db="UniProtKB">
        <authorList>
            <consortium name="Ensembl"/>
        </authorList>
    </citation>
    <scope>IDENTIFICATION</scope>
</reference>
<name>A0A8B9TL24_ANAPL</name>
<dbReference type="GO" id="GO:0051010">
    <property type="term" value="F:microtubule plus-end binding"/>
    <property type="evidence" value="ECO:0007669"/>
    <property type="project" value="TreeGrafter"/>
</dbReference>